<dbReference type="InterPro" id="IPR032710">
    <property type="entry name" value="NTF2-like_dom_sf"/>
</dbReference>
<dbReference type="GO" id="GO:0006352">
    <property type="term" value="P:DNA-templated transcription initiation"/>
    <property type="evidence" value="ECO:0007669"/>
    <property type="project" value="InterPro"/>
</dbReference>
<dbReference type="NCBIfam" id="TIGR02960">
    <property type="entry name" value="SigX5"/>
    <property type="match status" value="1"/>
</dbReference>
<evidence type="ECO:0000256" key="2">
    <source>
        <dbReference type="ARBA" id="ARBA00011344"/>
    </source>
</evidence>
<dbReference type="InterPro" id="IPR013249">
    <property type="entry name" value="RNA_pol_sigma70_r4_t2"/>
</dbReference>
<dbReference type="Proteomes" id="UP001143474">
    <property type="component" value="Unassembled WGS sequence"/>
</dbReference>
<protein>
    <submittedName>
        <fullName evidence="10">RNA polymerase sigma factor</fullName>
    </submittedName>
</protein>
<dbReference type="PANTHER" id="PTHR43133">
    <property type="entry name" value="RNA POLYMERASE ECF-TYPE SIGMA FACTO"/>
    <property type="match status" value="1"/>
</dbReference>
<comment type="subunit">
    <text evidence="2">Interacts transiently with the RNA polymerase catalytic core formed by RpoA, RpoB, RpoC and RpoZ (2 alpha, 1 beta, 1 beta' and 1 omega subunit) to form the RNA polymerase holoenzyme that can initiate transcription.</text>
</comment>
<keyword evidence="3" id="KW-0805">Transcription regulation</keyword>
<dbReference type="InterPro" id="IPR036388">
    <property type="entry name" value="WH-like_DNA-bd_sf"/>
</dbReference>
<dbReference type="NCBIfam" id="NF006089">
    <property type="entry name" value="PRK08241.1"/>
    <property type="match status" value="1"/>
</dbReference>
<dbReference type="Pfam" id="PF08281">
    <property type="entry name" value="Sigma70_r4_2"/>
    <property type="match status" value="1"/>
</dbReference>
<feature type="compositionally biased region" description="Basic and acidic residues" evidence="6">
    <location>
        <begin position="1"/>
        <end position="10"/>
    </location>
</feature>
<evidence type="ECO:0000256" key="4">
    <source>
        <dbReference type="ARBA" id="ARBA00023082"/>
    </source>
</evidence>
<dbReference type="InterPro" id="IPR014305">
    <property type="entry name" value="RNA_pol_sigma-G_actinobac"/>
</dbReference>
<reference evidence="10" key="1">
    <citation type="journal article" date="2014" name="Int. J. Syst. Evol. Microbiol.">
        <title>Complete genome sequence of Corynebacterium casei LMG S-19264T (=DSM 44701T), isolated from a smear-ripened cheese.</title>
        <authorList>
            <consortium name="US DOE Joint Genome Institute (JGI-PGF)"/>
            <person name="Walter F."/>
            <person name="Albersmeier A."/>
            <person name="Kalinowski J."/>
            <person name="Ruckert C."/>
        </authorList>
    </citation>
    <scope>NUCLEOTIDE SEQUENCE</scope>
    <source>
        <strain evidence="10">VKM Ac-2007</strain>
    </source>
</reference>
<dbReference type="InterPro" id="IPR007627">
    <property type="entry name" value="RNA_pol_sigma70_r2"/>
</dbReference>
<keyword evidence="4" id="KW-0731">Sigma factor</keyword>
<dbReference type="Gene3D" id="1.10.1740.10">
    <property type="match status" value="1"/>
</dbReference>
<dbReference type="PANTHER" id="PTHR43133:SF65">
    <property type="entry name" value="ECF RNA POLYMERASE SIGMA FACTOR SIGG"/>
    <property type="match status" value="1"/>
</dbReference>
<dbReference type="GO" id="GO:0016987">
    <property type="term" value="F:sigma factor activity"/>
    <property type="evidence" value="ECO:0007669"/>
    <property type="project" value="UniProtKB-KW"/>
</dbReference>
<proteinExistence type="inferred from homology"/>
<feature type="domain" description="RNA polymerase sigma-70 region 2" evidence="7">
    <location>
        <begin position="45"/>
        <end position="109"/>
    </location>
</feature>
<dbReference type="SUPFAM" id="SSF88946">
    <property type="entry name" value="Sigma2 domain of RNA polymerase sigma factors"/>
    <property type="match status" value="1"/>
</dbReference>
<dbReference type="InterPro" id="IPR013324">
    <property type="entry name" value="RNA_pol_sigma_r3/r4-like"/>
</dbReference>
<feature type="domain" description="SnoaL-like" evidence="9">
    <location>
        <begin position="233"/>
        <end position="327"/>
    </location>
</feature>
<dbReference type="InterPro" id="IPR013325">
    <property type="entry name" value="RNA_pol_sigma_r2"/>
</dbReference>
<name>A0A9W6I0X8_9ACTN</name>
<organism evidence="10 11">
    <name type="scientific">Streptosporangium carneum</name>
    <dbReference type="NCBI Taxonomy" id="47481"/>
    <lineage>
        <taxon>Bacteria</taxon>
        <taxon>Bacillati</taxon>
        <taxon>Actinomycetota</taxon>
        <taxon>Actinomycetes</taxon>
        <taxon>Streptosporangiales</taxon>
        <taxon>Streptosporangiaceae</taxon>
        <taxon>Streptosporangium</taxon>
    </lineage>
</organism>
<dbReference type="RefSeq" id="WP_271218112.1">
    <property type="nucleotide sequence ID" value="NZ_BAAAVD010000045.1"/>
</dbReference>
<dbReference type="InterPro" id="IPR037401">
    <property type="entry name" value="SnoaL-like"/>
</dbReference>
<evidence type="ECO:0000259" key="8">
    <source>
        <dbReference type="Pfam" id="PF08281"/>
    </source>
</evidence>
<keyword evidence="5" id="KW-0804">Transcription</keyword>
<comment type="caution">
    <text evidence="10">The sequence shown here is derived from an EMBL/GenBank/DDBJ whole genome shotgun (WGS) entry which is preliminary data.</text>
</comment>
<feature type="domain" description="RNA polymerase sigma factor 70 region 4 type 2" evidence="8">
    <location>
        <begin position="156"/>
        <end position="207"/>
    </location>
</feature>
<gene>
    <name evidence="10" type="primary">rpoE_10</name>
    <name evidence="10" type="ORF">GCM10017600_30690</name>
</gene>
<dbReference type="GO" id="GO:0003677">
    <property type="term" value="F:DNA binding"/>
    <property type="evidence" value="ECO:0007669"/>
    <property type="project" value="InterPro"/>
</dbReference>
<evidence type="ECO:0000256" key="5">
    <source>
        <dbReference type="ARBA" id="ARBA00023163"/>
    </source>
</evidence>
<evidence type="ECO:0000256" key="3">
    <source>
        <dbReference type="ARBA" id="ARBA00023015"/>
    </source>
</evidence>
<evidence type="ECO:0000256" key="6">
    <source>
        <dbReference type="SAM" id="MobiDB-lite"/>
    </source>
</evidence>
<evidence type="ECO:0000256" key="1">
    <source>
        <dbReference type="ARBA" id="ARBA00010641"/>
    </source>
</evidence>
<dbReference type="SUPFAM" id="SSF88659">
    <property type="entry name" value="Sigma3 and sigma4 domains of RNA polymerase sigma factors"/>
    <property type="match status" value="1"/>
</dbReference>
<dbReference type="Gene3D" id="3.10.450.50">
    <property type="match status" value="1"/>
</dbReference>
<comment type="similarity">
    <text evidence="1">Belongs to the sigma-70 factor family. ECF subfamily.</text>
</comment>
<keyword evidence="11" id="KW-1185">Reference proteome</keyword>
<feature type="region of interest" description="Disordered" evidence="6">
    <location>
        <begin position="1"/>
        <end position="24"/>
    </location>
</feature>
<dbReference type="InterPro" id="IPR039425">
    <property type="entry name" value="RNA_pol_sigma-70-like"/>
</dbReference>
<evidence type="ECO:0000313" key="11">
    <source>
        <dbReference type="Proteomes" id="UP001143474"/>
    </source>
</evidence>
<dbReference type="Pfam" id="PF12680">
    <property type="entry name" value="SnoaL_2"/>
    <property type="match status" value="1"/>
</dbReference>
<dbReference type="SUPFAM" id="SSF54427">
    <property type="entry name" value="NTF2-like"/>
    <property type="match status" value="1"/>
</dbReference>
<sequence length="353" mass="39148">MLRDDTREAGALEAARAGGSTRETEALEAARSGDPDAFARLVGPFRAELQAHCYRMLGSLHDAEDAVQETLARTWRSLERFEDRGSIRPWLYRIATNRCLTLIERRARRELPADLSPGAAPLAETTWLEPYPDERLGLADLGPEARYVAREGVELAFVAALQHLPARQRAVLILREVLAFSAREVADLLETTVASVNSALQRARRTLDERLPGDSQQAALGSLGAEEVRRLANRYATAWETGDVEAVVAMLTDDARYSMPPLTAWYEGHEGIRAFLSEGPMTRRWHFLPAHANGQLAFGTYMWDDARAAYVPAGLDLLVLRGSRIAEVVAFLTADLTAFGLPREIREQSGLER</sequence>
<dbReference type="Pfam" id="PF04542">
    <property type="entry name" value="Sigma70_r2"/>
    <property type="match status" value="1"/>
</dbReference>
<evidence type="ECO:0000259" key="7">
    <source>
        <dbReference type="Pfam" id="PF04542"/>
    </source>
</evidence>
<dbReference type="CDD" id="cd06171">
    <property type="entry name" value="Sigma70_r4"/>
    <property type="match status" value="1"/>
</dbReference>
<dbReference type="InterPro" id="IPR014284">
    <property type="entry name" value="RNA_pol_sigma-70_dom"/>
</dbReference>
<dbReference type="AlphaFoldDB" id="A0A9W6I0X8"/>
<reference evidence="10" key="2">
    <citation type="submission" date="2023-01" db="EMBL/GenBank/DDBJ databases">
        <authorList>
            <person name="Sun Q."/>
            <person name="Evtushenko L."/>
        </authorList>
    </citation>
    <scope>NUCLEOTIDE SEQUENCE</scope>
    <source>
        <strain evidence="10">VKM Ac-2007</strain>
    </source>
</reference>
<evidence type="ECO:0000259" key="9">
    <source>
        <dbReference type="Pfam" id="PF12680"/>
    </source>
</evidence>
<accession>A0A9W6I0X8</accession>
<dbReference type="EMBL" id="BSEV01000005">
    <property type="protein sequence ID" value="GLK09663.1"/>
    <property type="molecule type" value="Genomic_DNA"/>
</dbReference>
<dbReference type="NCBIfam" id="TIGR02937">
    <property type="entry name" value="sigma70-ECF"/>
    <property type="match status" value="1"/>
</dbReference>
<dbReference type="Gene3D" id="1.10.10.10">
    <property type="entry name" value="Winged helix-like DNA-binding domain superfamily/Winged helix DNA-binding domain"/>
    <property type="match status" value="1"/>
</dbReference>
<evidence type="ECO:0000313" key="10">
    <source>
        <dbReference type="EMBL" id="GLK09663.1"/>
    </source>
</evidence>